<accession>A0A5J6MME7</accession>
<gene>
    <name evidence="2" type="ORF">FRZ44_38460</name>
</gene>
<dbReference type="RefSeq" id="WP_151178688.1">
    <property type="nucleotide sequence ID" value="NZ_CP042906.1"/>
</dbReference>
<evidence type="ECO:0000313" key="3">
    <source>
        <dbReference type="Proteomes" id="UP000326202"/>
    </source>
</evidence>
<name>A0A5J6MME7_9PROT</name>
<proteinExistence type="predicted"/>
<keyword evidence="3" id="KW-1185">Reference proteome</keyword>
<sequence length="120" mass="13751">MTAPLRIQRRRTKGWRMPPNTVYVGRPTRWGNPFYLLNEEGWPLLECPRALIAPGEGYSGLGFHNDIGWDEAEALVVKLFRERCIDKLPDLAPLRGKNLACWCPLDRPCHADVLLEIANR</sequence>
<reference evidence="2 3" key="1">
    <citation type="submission" date="2019-08" db="EMBL/GenBank/DDBJ databases">
        <title>Hyperibacter terrae gen. nov., sp. nov. and Hyperibacter viscosus sp. nov., two new members in the family Rhodospirillaceae isolated from the rhizosphere of Hypericum perforatum.</title>
        <authorList>
            <person name="Noviana Z."/>
        </authorList>
    </citation>
    <scope>NUCLEOTIDE SEQUENCE [LARGE SCALE GENOMIC DNA]</scope>
    <source>
        <strain evidence="2 3">R5913</strain>
    </source>
</reference>
<organism evidence="2 3">
    <name type="scientific">Hypericibacter terrae</name>
    <dbReference type="NCBI Taxonomy" id="2602015"/>
    <lineage>
        <taxon>Bacteria</taxon>
        <taxon>Pseudomonadati</taxon>
        <taxon>Pseudomonadota</taxon>
        <taxon>Alphaproteobacteria</taxon>
        <taxon>Rhodospirillales</taxon>
        <taxon>Dongiaceae</taxon>
        <taxon>Hypericibacter</taxon>
    </lineage>
</organism>
<dbReference type="EMBL" id="CP042906">
    <property type="protein sequence ID" value="QEX18539.1"/>
    <property type="molecule type" value="Genomic_DNA"/>
</dbReference>
<dbReference type="KEGG" id="htq:FRZ44_38460"/>
<dbReference type="Pfam" id="PF14216">
    <property type="entry name" value="DUF4326"/>
    <property type="match status" value="1"/>
</dbReference>
<dbReference type="Proteomes" id="UP000326202">
    <property type="component" value="Chromosome"/>
</dbReference>
<feature type="domain" description="DUF4326" evidence="1">
    <location>
        <begin position="11"/>
        <end position="116"/>
    </location>
</feature>
<evidence type="ECO:0000313" key="2">
    <source>
        <dbReference type="EMBL" id="QEX18539.1"/>
    </source>
</evidence>
<protein>
    <recommendedName>
        <fullName evidence="1">DUF4326 domain-containing protein</fullName>
    </recommendedName>
</protein>
<dbReference type="AlphaFoldDB" id="A0A5J6MME7"/>
<evidence type="ECO:0000259" key="1">
    <source>
        <dbReference type="Pfam" id="PF14216"/>
    </source>
</evidence>
<dbReference type="InterPro" id="IPR025475">
    <property type="entry name" value="DUF4326"/>
</dbReference>
<dbReference type="OrthoDB" id="3483205at2"/>